<keyword evidence="4" id="KW-0813">Transport</keyword>
<feature type="domain" description="Trimeric autotransporter adhesin YadA-like C-terminal membrane anchor" evidence="12">
    <location>
        <begin position="948"/>
        <end position="1004"/>
    </location>
</feature>
<dbReference type="Gene3D" id="3.30.1300.30">
    <property type="entry name" value="GSPII I/J protein-like"/>
    <property type="match status" value="1"/>
</dbReference>
<evidence type="ECO:0000313" key="15">
    <source>
        <dbReference type="EMBL" id="QLB41577.1"/>
    </source>
</evidence>
<keyword evidence="5" id="KW-1134">Transmembrane beta strand</keyword>
<dbReference type="GO" id="GO:0009279">
    <property type="term" value="C:cell outer membrane"/>
    <property type="evidence" value="ECO:0007669"/>
    <property type="project" value="UniProtKB-SubCell"/>
</dbReference>
<dbReference type="Gene3D" id="2.150.10.10">
    <property type="entry name" value="Serralysin-like metalloprotease, C-terminal"/>
    <property type="match status" value="4"/>
</dbReference>
<evidence type="ECO:0000256" key="3">
    <source>
        <dbReference type="ARBA" id="ARBA00005848"/>
    </source>
</evidence>
<evidence type="ECO:0000256" key="6">
    <source>
        <dbReference type="ARBA" id="ARBA00022692"/>
    </source>
</evidence>
<feature type="domain" description="Trimeric autotransporter adhesin YadA-like stalk" evidence="14">
    <location>
        <begin position="752"/>
        <end position="785"/>
    </location>
</feature>
<evidence type="ECO:0000256" key="4">
    <source>
        <dbReference type="ARBA" id="ARBA00022448"/>
    </source>
</evidence>
<evidence type="ECO:0000256" key="10">
    <source>
        <dbReference type="ARBA" id="ARBA00023237"/>
    </source>
</evidence>
<keyword evidence="8" id="KW-0653">Protein transport</keyword>
<gene>
    <name evidence="15" type="ORF">HV560_01320</name>
</gene>
<feature type="domain" description="Trimeric autotransporter adhesin YadA-like head" evidence="13">
    <location>
        <begin position="706"/>
        <end position="732"/>
    </location>
</feature>
<evidence type="ECO:0000256" key="7">
    <source>
        <dbReference type="ARBA" id="ARBA00022729"/>
    </source>
</evidence>
<dbReference type="Pfam" id="PF03895">
    <property type="entry name" value="YadA_anchor"/>
    <property type="match status" value="1"/>
</dbReference>
<dbReference type="GO" id="GO:0009986">
    <property type="term" value="C:cell surface"/>
    <property type="evidence" value="ECO:0007669"/>
    <property type="project" value="UniProtKB-SubCell"/>
</dbReference>
<evidence type="ECO:0000256" key="11">
    <source>
        <dbReference type="SAM" id="MobiDB-lite"/>
    </source>
</evidence>
<feature type="domain" description="Trimeric autotransporter adhesin YadA-like head" evidence="13">
    <location>
        <begin position="842"/>
        <end position="868"/>
    </location>
</feature>
<dbReference type="InterPro" id="IPR008635">
    <property type="entry name" value="Coiled_stalk_dom"/>
</dbReference>
<keyword evidence="9" id="KW-0472">Membrane</keyword>
<comment type="subcellular location">
    <subcellularLocation>
        <location evidence="2">Cell outer membrane</location>
    </subcellularLocation>
    <subcellularLocation>
        <location evidence="1">Cell surface</location>
    </subcellularLocation>
</comment>
<evidence type="ECO:0000259" key="12">
    <source>
        <dbReference type="Pfam" id="PF03895"/>
    </source>
</evidence>
<keyword evidence="10" id="KW-0998">Cell outer membrane</keyword>
<feature type="domain" description="Trimeric autotransporter adhesin YadA-like stalk" evidence="14">
    <location>
        <begin position="469"/>
        <end position="497"/>
    </location>
</feature>
<evidence type="ECO:0000256" key="1">
    <source>
        <dbReference type="ARBA" id="ARBA00004241"/>
    </source>
</evidence>
<evidence type="ECO:0000256" key="5">
    <source>
        <dbReference type="ARBA" id="ARBA00022452"/>
    </source>
</evidence>
<sequence length="1004" mass="104667">MGHKTKASDVYHSTIMGYWNNANNVHYSTFMGYNTKANGVNYSTLIGDNANAKNVSQSTMIGYGTKVDNLLASNVIGYSNSANDMNHSTVIGYINKADNALFSSIMGSTITASDVKYSTIMGSQTRTNNVGSSAIMGPWNKANDVLASAFIGDSITANDVSFSAVIGHLARANNVRESTVMGAYTKVDNVKSSEIIGHSSNANNVFASTVMGHVNNSNHVNYSTVIGYRNDTDDVSFSPIMGARIKAQDVNGSPIMGSGIKAVNVLFSPVIGYESTATSAYYSTVIGYKTRAAATKNSIIMGSNSAVGDSETSLAIQKVYDIAYKEAYDKYLADHPEGKMDNGDYNDLTKTQAEVEAKKAGNSERFKYIDNPILTENSILIGNNSFANKSGVISIGSGNTIKAPDAVALGNGIVIDDEKFHQSVVLGTGSVPALAAPVAGMKMGETDVTFAGGNPASTVSVGAANNERQITYVAAGRIAADSTDAVNGSQLFAILNNHTTDGLKDKADLSVVKDLDAHINRQINDLASRTAAELDKKADQTTVNVLADIVATKANQTDVEANKKAIAANTSQLNQLRGATDEAFAGVVKIMQEMDAKVDTEVGKVNTRIDSVSQEVVSINEKVDTELVKVNDKVASEVGKVETKVTNLAKVLGASVTADGLVEVEYNYYQGGEKKTVNDVKSALSGISENSKHFNAKTNAEQGSKATGEESVAMGGNSEALGRNSVAVGSNSKALGENEFAVGNAELELTRRITQVSDGLAKNDAVNKGQLDGEAEKVNVKLTRVAEILGATVTTDGLLTAEYDYYEKGQKKTTNNVKTALNAAAQNTKYVSVNSTGNSAKAEGTESVAIGANSVAKGSNSVAVGAGSVAMSDNEFSVGNANVTRRITNVAEGVSETDAVNMGQFTRGMNALGGQVNQLENKIARTEKRMSSGIAGAYAAASLINAPGAGDSMLSVGTGTFNGATAVALGYSRVSDNGKVSLKLIGSASNKGDVGGGASVGFKF</sequence>
<evidence type="ECO:0000256" key="9">
    <source>
        <dbReference type="ARBA" id="ARBA00023136"/>
    </source>
</evidence>
<dbReference type="RefSeq" id="WP_176811989.1">
    <property type="nucleotide sequence ID" value="NZ_CP055305.1"/>
</dbReference>
<dbReference type="Proteomes" id="UP000509784">
    <property type="component" value="Chromosome"/>
</dbReference>
<dbReference type="Gene3D" id="1.20.5.170">
    <property type="match status" value="1"/>
</dbReference>
<dbReference type="SUPFAM" id="SSF54523">
    <property type="entry name" value="Pili subunits"/>
    <property type="match status" value="1"/>
</dbReference>
<dbReference type="AlphaFoldDB" id="A0ABD7A698"/>
<feature type="domain" description="Trimeric autotransporter adhesin YadA-like stalk" evidence="14">
    <location>
        <begin position="886"/>
        <end position="924"/>
    </location>
</feature>
<dbReference type="Pfam" id="PF05658">
    <property type="entry name" value="YadA_head"/>
    <property type="match status" value="2"/>
</dbReference>
<keyword evidence="6" id="KW-0812">Transmembrane</keyword>
<dbReference type="GO" id="GO:0015031">
    <property type="term" value="P:protein transport"/>
    <property type="evidence" value="ECO:0007669"/>
    <property type="project" value="UniProtKB-KW"/>
</dbReference>
<evidence type="ECO:0000256" key="2">
    <source>
        <dbReference type="ARBA" id="ARBA00004442"/>
    </source>
</evidence>
<dbReference type="InterPro" id="IPR008640">
    <property type="entry name" value="Adhesin_Head_dom"/>
</dbReference>
<comment type="similarity">
    <text evidence="3">Belongs to the autotransporter-2 (AT-2) (TC 1.B.40) family.</text>
</comment>
<dbReference type="InterPro" id="IPR045584">
    <property type="entry name" value="Pilin-like"/>
</dbReference>
<dbReference type="KEGG" id="mpeg:HV560_01320"/>
<dbReference type="SUPFAM" id="SSF101967">
    <property type="entry name" value="Adhesin YadA, collagen-binding domain"/>
    <property type="match status" value="3"/>
</dbReference>
<dbReference type="InterPro" id="IPR005594">
    <property type="entry name" value="YadA_C"/>
</dbReference>
<name>A0ABD7A698_9PAST</name>
<dbReference type="EMBL" id="CP055305">
    <property type="protein sequence ID" value="QLB41577.1"/>
    <property type="molecule type" value="Genomic_DNA"/>
</dbReference>
<keyword evidence="7" id="KW-0732">Signal</keyword>
<feature type="region of interest" description="Disordered" evidence="11">
    <location>
        <begin position="696"/>
        <end position="722"/>
    </location>
</feature>
<dbReference type="InterPro" id="IPR011049">
    <property type="entry name" value="Serralysin-like_metalloprot_C"/>
</dbReference>
<evidence type="ECO:0000256" key="8">
    <source>
        <dbReference type="ARBA" id="ARBA00022927"/>
    </source>
</evidence>
<feature type="compositionally biased region" description="Polar residues" evidence="11">
    <location>
        <begin position="696"/>
        <end position="705"/>
    </location>
</feature>
<dbReference type="Pfam" id="PF05662">
    <property type="entry name" value="YadA_stalk"/>
    <property type="match status" value="3"/>
</dbReference>
<protein>
    <submittedName>
        <fullName evidence="15">YadA-like family protein</fullName>
    </submittedName>
</protein>
<reference evidence="15 16" key="1">
    <citation type="submission" date="2020-06" db="EMBL/GenBank/DDBJ databases">
        <title>Mannheimia pernigra sp. nov. isolated from bovine respiratory tract.</title>
        <authorList>
            <person name="Kuhnert P."/>
            <person name="Akarsu-Egger H."/>
        </authorList>
    </citation>
    <scope>NUCLEOTIDE SEQUENCE [LARGE SCALE GENOMIC DNA]</scope>
    <source>
        <strain evidence="15 16">17CN0883</strain>
    </source>
</reference>
<evidence type="ECO:0000259" key="13">
    <source>
        <dbReference type="Pfam" id="PF05658"/>
    </source>
</evidence>
<evidence type="ECO:0000313" key="16">
    <source>
        <dbReference type="Proteomes" id="UP000509784"/>
    </source>
</evidence>
<evidence type="ECO:0000259" key="14">
    <source>
        <dbReference type="Pfam" id="PF05662"/>
    </source>
</evidence>
<proteinExistence type="inferred from homology"/>
<organism evidence="15 16">
    <name type="scientific">Mannheimia pernigra</name>
    <dbReference type="NCBI Taxonomy" id="111844"/>
    <lineage>
        <taxon>Bacteria</taxon>
        <taxon>Pseudomonadati</taxon>
        <taxon>Pseudomonadota</taxon>
        <taxon>Gammaproteobacteria</taxon>
        <taxon>Pasteurellales</taxon>
        <taxon>Pasteurellaceae</taxon>
        <taxon>Mannheimia</taxon>
    </lineage>
</organism>
<accession>A0ABD7A698</accession>